<evidence type="ECO:0000256" key="1">
    <source>
        <dbReference type="ARBA" id="ARBA00022468"/>
    </source>
</evidence>
<evidence type="ECO:0000313" key="4">
    <source>
        <dbReference type="EMBL" id="KAJ7784637.1"/>
    </source>
</evidence>
<dbReference type="GO" id="GO:0031267">
    <property type="term" value="F:small GTPase binding"/>
    <property type="evidence" value="ECO:0007669"/>
    <property type="project" value="TreeGrafter"/>
</dbReference>
<dbReference type="Gene3D" id="3.80.10.10">
    <property type="entry name" value="Ribonuclease Inhibitor"/>
    <property type="match status" value="1"/>
</dbReference>
<sequence length="388" mass="41757">MSTFSLRDRKLILSSADDIHSHTHSVDLANITTFCIDGNSIGVEAGLVLRELLNSMPILKSANFSNIFSRRQKEEIPETLAAICHGLKSRSTLCDLDLSDNAIGVLAVESIVPFLLGNRSLRVLKINNVGFGPAAGTIAAKALHLSALINSMHQRPSNLRAIICGRSRLQDESAAAWSEAFASYPNLVAVHIPQNGIKELGLTAIAHGLRNCRSLRYINVADNTSREEGLDTTRTDPDVDATTAFANGLSSWKELEYLNLSDCCLTKAGTTQIIAALALGNNVKLNALLLENAYFDESFGASLLQALRAGHLPSLAVLKISEHEGLEDVETGVWSEINTILRGRQGGVVSERDIDDDDDTRYLDDLVSALIDAPESDSLADAIAGLSV</sequence>
<protein>
    <recommendedName>
        <fullName evidence="6">RNI-like protein</fullName>
    </recommendedName>
</protein>
<dbReference type="InterPro" id="IPR027038">
    <property type="entry name" value="RanGap"/>
</dbReference>
<proteinExistence type="predicted"/>
<dbReference type="GO" id="GO:0006913">
    <property type="term" value="P:nucleocytoplasmic transport"/>
    <property type="evidence" value="ECO:0007669"/>
    <property type="project" value="TreeGrafter"/>
</dbReference>
<dbReference type="InterPro" id="IPR032675">
    <property type="entry name" value="LRR_dom_sf"/>
</dbReference>
<dbReference type="PANTHER" id="PTHR24113:SF12">
    <property type="entry name" value="RAN GTPASE-ACTIVATING PROTEIN 1"/>
    <property type="match status" value="1"/>
</dbReference>
<dbReference type="GO" id="GO:0048471">
    <property type="term" value="C:perinuclear region of cytoplasm"/>
    <property type="evidence" value="ECO:0007669"/>
    <property type="project" value="TreeGrafter"/>
</dbReference>
<keyword evidence="3" id="KW-0677">Repeat</keyword>
<keyword evidence="5" id="KW-1185">Reference proteome</keyword>
<dbReference type="SMART" id="SM00368">
    <property type="entry name" value="LRR_RI"/>
    <property type="match status" value="4"/>
</dbReference>
<keyword evidence="1" id="KW-0343">GTPase activation</keyword>
<dbReference type="AlphaFoldDB" id="A0AAD7KH77"/>
<evidence type="ECO:0000313" key="5">
    <source>
        <dbReference type="Proteomes" id="UP001215598"/>
    </source>
</evidence>
<dbReference type="PANTHER" id="PTHR24113">
    <property type="entry name" value="RAN GTPASE-ACTIVATING PROTEIN 1"/>
    <property type="match status" value="1"/>
</dbReference>
<dbReference type="Proteomes" id="UP001215598">
    <property type="component" value="Unassembled WGS sequence"/>
</dbReference>
<name>A0AAD7KH77_9AGAR</name>
<organism evidence="4 5">
    <name type="scientific">Mycena metata</name>
    <dbReference type="NCBI Taxonomy" id="1033252"/>
    <lineage>
        <taxon>Eukaryota</taxon>
        <taxon>Fungi</taxon>
        <taxon>Dikarya</taxon>
        <taxon>Basidiomycota</taxon>
        <taxon>Agaricomycotina</taxon>
        <taxon>Agaricomycetes</taxon>
        <taxon>Agaricomycetidae</taxon>
        <taxon>Agaricales</taxon>
        <taxon>Marasmiineae</taxon>
        <taxon>Mycenaceae</taxon>
        <taxon>Mycena</taxon>
    </lineage>
</organism>
<dbReference type="EMBL" id="JARKIB010000002">
    <property type="protein sequence ID" value="KAJ7784637.1"/>
    <property type="molecule type" value="Genomic_DNA"/>
</dbReference>
<evidence type="ECO:0008006" key="6">
    <source>
        <dbReference type="Google" id="ProtNLM"/>
    </source>
</evidence>
<accession>A0AAD7KH77</accession>
<gene>
    <name evidence="4" type="ORF">B0H16DRAFT_1877054</name>
</gene>
<evidence type="ECO:0000256" key="2">
    <source>
        <dbReference type="ARBA" id="ARBA00022614"/>
    </source>
</evidence>
<dbReference type="SUPFAM" id="SSF52047">
    <property type="entry name" value="RNI-like"/>
    <property type="match status" value="1"/>
</dbReference>
<keyword evidence="2" id="KW-0433">Leucine-rich repeat</keyword>
<dbReference type="GO" id="GO:0005829">
    <property type="term" value="C:cytosol"/>
    <property type="evidence" value="ECO:0007669"/>
    <property type="project" value="TreeGrafter"/>
</dbReference>
<dbReference type="GO" id="GO:0005634">
    <property type="term" value="C:nucleus"/>
    <property type="evidence" value="ECO:0007669"/>
    <property type="project" value="TreeGrafter"/>
</dbReference>
<evidence type="ECO:0000256" key="3">
    <source>
        <dbReference type="ARBA" id="ARBA00022737"/>
    </source>
</evidence>
<dbReference type="GO" id="GO:0005096">
    <property type="term" value="F:GTPase activator activity"/>
    <property type="evidence" value="ECO:0007669"/>
    <property type="project" value="UniProtKB-KW"/>
</dbReference>
<comment type="caution">
    <text evidence="4">The sequence shown here is derived from an EMBL/GenBank/DDBJ whole genome shotgun (WGS) entry which is preliminary data.</text>
</comment>
<reference evidence="4" key="1">
    <citation type="submission" date="2023-03" db="EMBL/GenBank/DDBJ databases">
        <title>Massive genome expansion in bonnet fungi (Mycena s.s.) driven by repeated elements and novel gene families across ecological guilds.</title>
        <authorList>
            <consortium name="Lawrence Berkeley National Laboratory"/>
            <person name="Harder C.B."/>
            <person name="Miyauchi S."/>
            <person name="Viragh M."/>
            <person name="Kuo A."/>
            <person name="Thoen E."/>
            <person name="Andreopoulos B."/>
            <person name="Lu D."/>
            <person name="Skrede I."/>
            <person name="Drula E."/>
            <person name="Henrissat B."/>
            <person name="Morin E."/>
            <person name="Kohler A."/>
            <person name="Barry K."/>
            <person name="LaButti K."/>
            <person name="Morin E."/>
            <person name="Salamov A."/>
            <person name="Lipzen A."/>
            <person name="Mereny Z."/>
            <person name="Hegedus B."/>
            <person name="Baldrian P."/>
            <person name="Stursova M."/>
            <person name="Weitz H."/>
            <person name="Taylor A."/>
            <person name="Grigoriev I.V."/>
            <person name="Nagy L.G."/>
            <person name="Martin F."/>
            <person name="Kauserud H."/>
        </authorList>
    </citation>
    <scope>NUCLEOTIDE SEQUENCE</scope>
    <source>
        <strain evidence="4">CBHHK182m</strain>
    </source>
</reference>